<feature type="region of interest" description="Disordered" evidence="1">
    <location>
        <begin position="1"/>
        <end position="21"/>
    </location>
</feature>
<proteinExistence type="predicted"/>
<accession>A0ABS0SFA6</accession>
<protein>
    <recommendedName>
        <fullName evidence="5">Protoheme IX farnesyltransferase</fullName>
    </recommendedName>
</protein>
<evidence type="ECO:0000313" key="4">
    <source>
        <dbReference type="Proteomes" id="UP000601789"/>
    </source>
</evidence>
<keyword evidence="2" id="KW-0812">Transmembrane</keyword>
<feature type="transmembrane region" description="Helical" evidence="2">
    <location>
        <begin position="26"/>
        <end position="45"/>
    </location>
</feature>
<keyword evidence="4" id="KW-1185">Reference proteome</keyword>
<evidence type="ECO:0000313" key="3">
    <source>
        <dbReference type="EMBL" id="MBI1621989.1"/>
    </source>
</evidence>
<feature type="compositionally biased region" description="Basic and acidic residues" evidence="1">
    <location>
        <begin position="7"/>
        <end position="18"/>
    </location>
</feature>
<gene>
    <name evidence="3" type="ORF">IOD40_15110</name>
</gene>
<dbReference type="EMBL" id="JADGMQ010000012">
    <property type="protein sequence ID" value="MBI1621989.1"/>
    <property type="molecule type" value="Genomic_DNA"/>
</dbReference>
<evidence type="ECO:0000256" key="1">
    <source>
        <dbReference type="SAM" id="MobiDB-lite"/>
    </source>
</evidence>
<comment type="caution">
    <text evidence="3">The sequence shown here is derived from an EMBL/GenBank/DDBJ whole genome shotgun (WGS) entry which is preliminary data.</text>
</comment>
<keyword evidence="2" id="KW-1133">Transmembrane helix</keyword>
<evidence type="ECO:0000256" key="2">
    <source>
        <dbReference type="SAM" id="Phobius"/>
    </source>
</evidence>
<reference evidence="3 4" key="1">
    <citation type="submission" date="2020-10" db="EMBL/GenBank/DDBJ databases">
        <title>Aquamicrobium zhengzhouensis sp. nov., a exopolysaccharide producing bacterium isolated from farmland soil.</title>
        <authorList>
            <person name="Wang X."/>
        </authorList>
    </citation>
    <scope>NUCLEOTIDE SEQUENCE [LARGE SCALE GENOMIC DNA]</scope>
    <source>
        <strain evidence="4">cd-1</strain>
    </source>
</reference>
<name>A0ABS0SFA6_9HYPH</name>
<sequence>MVTAVKNDQRIEMTESQKKAQRNRSVALGLALVAFVVVIYIVTIVKMGPQILNRPF</sequence>
<keyword evidence="2" id="KW-0472">Membrane</keyword>
<evidence type="ECO:0008006" key="5">
    <source>
        <dbReference type="Google" id="ProtNLM"/>
    </source>
</evidence>
<dbReference type="Proteomes" id="UP000601789">
    <property type="component" value="Unassembled WGS sequence"/>
</dbReference>
<organism evidence="3 4">
    <name type="scientific">Aquamicrobium zhengzhouense</name>
    <dbReference type="NCBI Taxonomy" id="2781738"/>
    <lineage>
        <taxon>Bacteria</taxon>
        <taxon>Pseudomonadati</taxon>
        <taxon>Pseudomonadota</taxon>
        <taxon>Alphaproteobacteria</taxon>
        <taxon>Hyphomicrobiales</taxon>
        <taxon>Phyllobacteriaceae</taxon>
        <taxon>Aquamicrobium</taxon>
    </lineage>
</organism>